<keyword evidence="1" id="KW-1133">Transmembrane helix</keyword>
<name>A0A239HLS7_9ACTN</name>
<proteinExistence type="predicted"/>
<dbReference type="Proteomes" id="UP000198386">
    <property type="component" value="Unassembled WGS sequence"/>
</dbReference>
<dbReference type="AlphaFoldDB" id="A0A239HLS7"/>
<dbReference type="RefSeq" id="WP_089405577.1">
    <property type="nucleotide sequence ID" value="NZ_FZOH01000009.1"/>
</dbReference>
<evidence type="ECO:0000313" key="3">
    <source>
        <dbReference type="Proteomes" id="UP000198386"/>
    </source>
</evidence>
<dbReference type="EMBL" id="FZOH01000009">
    <property type="protein sequence ID" value="SNS82262.1"/>
    <property type="molecule type" value="Genomic_DNA"/>
</dbReference>
<feature type="transmembrane region" description="Helical" evidence="1">
    <location>
        <begin position="17"/>
        <end position="40"/>
    </location>
</feature>
<organism evidence="2 3">
    <name type="scientific">Geodermatophilus saharensis</name>
    <dbReference type="NCBI Taxonomy" id="1137994"/>
    <lineage>
        <taxon>Bacteria</taxon>
        <taxon>Bacillati</taxon>
        <taxon>Actinomycetota</taxon>
        <taxon>Actinomycetes</taxon>
        <taxon>Geodermatophilales</taxon>
        <taxon>Geodermatophilaceae</taxon>
        <taxon>Geodermatophilus</taxon>
    </lineage>
</organism>
<sequence>MEAGGTDAHRPEAWHDLAVAAVGATAALTGLLFVAVSTNLDRILAFPTLPRRAAATLGLGIAAACPNAWVLLVEIRR</sequence>
<accession>A0A239HLS7</accession>
<feature type="transmembrane region" description="Helical" evidence="1">
    <location>
        <begin position="52"/>
        <end position="72"/>
    </location>
</feature>
<protein>
    <submittedName>
        <fullName evidence="2">Uncharacterized protein</fullName>
    </submittedName>
</protein>
<gene>
    <name evidence="2" type="ORF">SAMN04488107_3903</name>
</gene>
<keyword evidence="3" id="KW-1185">Reference proteome</keyword>
<evidence type="ECO:0000256" key="1">
    <source>
        <dbReference type="SAM" id="Phobius"/>
    </source>
</evidence>
<evidence type="ECO:0000313" key="2">
    <source>
        <dbReference type="EMBL" id="SNS82262.1"/>
    </source>
</evidence>
<reference evidence="3" key="1">
    <citation type="submission" date="2017-06" db="EMBL/GenBank/DDBJ databases">
        <authorList>
            <person name="Varghese N."/>
            <person name="Submissions S."/>
        </authorList>
    </citation>
    <scope>NUCLEOTIDE SEQUENCE [LARGE SCALE GENOMIC DNA]</scope>
    <source>
        <strain evidence="3">DSM 45423</strain>
    </source>
</reference>
<keyword evidence="1" id="KW-0812">Transmembrane</keyword>
<keyword evidence="1" id="KW-0472">Membrane</keyword>